<keyword evidence="1 3" id="KW-0658">Purine biosynthesis</keyword>
<evidence type="ECO:0000313" key="7">
    <source>
        <dbReference type="Proteomes" id="UP001228690"/>
    </source>
</evidence>
<evidence type="ECO:0000259" key="5">
    <source>
        <dbReference type="SMART" id="SM01001"/>
    </source>
</evidence>
<feature type="binding site" evidence="3">
    <location>
        <position position="9"/>
    </location>
    <ligand>
        <name>substrate</name>
    </ligand>
</feature>
<comment type="similarity">
    <text evidence="3">Belongs to the AIR carboxylase family. Class I subfamily.</text>
</comment>
<evidence type="ECO:0000256" key="4">
    <source>
        <dbReference type="PIRNR" id="PIRNR001338"/>
    </source>
</evidence>
<dbReference type="PANTHER" id="PTHR23046:SF2">
    <property type="entry name" value="PHOSPHORIBOSYLAMINOIMIDAZOLE CARBOXYLASE"/>
    <property type="match status" value="1"/>
</dbReference>
<organism evidence="6 7">
    <name type="scientific">Candidatus Haliotispira prima</name>
    <dbReference type="NCBI Taxonomy" id="3034016"/>
    <lineage>
        <taxon>Bacteria</taxon>
        <taxon>Pseudomonadati</taxon>
        <taxon>Spirochaetota</taxon>
        <taxon>Spirochaetia</taxon>
        <taxon>Spirochaetales</taxon>
        <taxon>Spirochaetaceae</taxon>
        <taxon>Candidatus Haliotispira</taxon>
    </lineage>
</organism>
<protein>
    <recommendedName>
        <fullName evidence="3 4">N5-carboxyaminoimidazole ribonucleotide mutase</fullName>
        <shortName evidence="3 4">N5-CAIR mutase</shortName>
        <ecNumber evidence="3 4">5.4.99.18</ecNumber>
    </recommendedName>
    <alternativeName>
        <fullName evidence="3">5-(carboxyamino)imidazole ribonucleotide mutase</fullName>
    </alternativeName>
</protein>
<dbReference type="SUPFAM" id="SSF52255">
    <property type="entry name" value="N5-CAIR mutase (phosphoribosylaminoimidazole carboxylase, PurE)"/>
    <property type="match status" value="1"/>
</dbReference>
<dbReference type="GO" id="GO:0004638">
    <property type="term" value="F:phosphoribosylaminoimidazole carboxylase activity"/>
    <property type="evidence" value="ECO:0007669"/>
    <property type="project" value="UniProtKB-EC"/>
</dbReference>
<dbReference type="InterPro" id="IPR000031">
    <property type="entry name" value="PurE_dom"/>
</dbReference>
<feature type="binding site" evidence="3">
    <location>
        <position position="39"/>
    </location>
    <ligand>
        <name>substrate</name>
    </ligand>
</feature>
<keyword evidence="6" id="KW-0456">Lyase</keyword>
<evidence type="ECO:0000256" key="2">
    <source>
        <dbReference type="ARBA" id="ARBA00023235"/>
    </source>
</evidence>
<accession>A0ABY8MII6</accession>
<dbReference type="PIRSF" id="PIRSF001338">
    <property type="entry name" value="AIR_carboxylase"/>
    <property type="match status" value="1"/>
</dbReference>
<dbReference type="Pfam" id="PF00731">
    <property type="entry name" value="AIRC"/>
    <property type="match status" value="1"/>
</dbReference>
<sequence>MNVAIFMGSKSNAAGLKPAADCLAEFGIAYQAHILSAHRVPEVLVQTLEDCERNGTECIIAAAGLAAHLPGVIAAHTTLPVIGVPMADAIGGLDSLYSMVQMPKPIPVATVGLGNAYNAAMLAVEILAVKYPQIKEQLRQFRQDMKRSYLEQNQGDPFQGDSF</sequence>
<dbReference type="GO" id="GO:0034023">
    <property type="term" value="F:5-(carboxyamino)imidazole ribonucleotide mutase activity"/>
    <property type="evidence" value="ECO:0007669"/>
    <property type="project" value="UniProtKB-EC"/>
</dbReference>
<evidence type="ECO:0000256" key="3">
    <source>
        <dbReference type="HAMAP-Rule" id="MF_01929"/>
    </source>
</evidence>
<dbReference type="Gene3D" id="3.40.50.1970">
    <property type="match status" value="1"/>
</dbReference>
<proteinExistence type="inferred from homology"/>
<keyword evidence="2 3" id="KW-0413">Isomerase</keyword>
<gene>
    <name evidence="3 6" type="primary">purE</name>
    <name evidence="6" type="ORF">P0082_02265</name>
</gene>
<feature type="domain" description="PurE" evidence="5">
    <location>
        <begin position="1"/>
        <end position="149"/>
    </location>
</feature>
<dbReference type="EMBL" id="CP123443">
    <property type="protein sequence ID" value="WGK69708.1"/>
    <property type="molecule type" value="Genomic_DNA"/>
</dbReference>
<comment type="caution">
    <text evidence="3">Lacks conserved residue(s) required for the propagation of feature annotation.</text>
</comment>
<reference evidence="6 7" key="1">
    <citation type="submission" date="2023-04" db="EMBL/GenBank/DDBJ databases">
        <title>Spirochaete genome identified in red abalone sample constitutes a novel genus.</title>
        <authorList>
            <person name="Sharma S.P."/>
            <person name="Purcell C.M."/>
            <person name="Hyde J.R."/>
            <person name="Severin A.J."/>
        </authorList>
    </citation>
    <scope>NUCLEOTIDE SEQUENCE [LARGE SCALE GENOMIC DNA]</scope>
    <source>
        <strain evidence="6 7">SP-2023</strain>
    </source>
</reference>
<evidence type="ECO:0000256" key="1">
    <source>
        <dbReference type="ARBA" id="ARBA00022755"/>
    </source>
</evidence>
<dbReference type="InterPro" id="IPR033747">
    <property type="entry name" value="PurE_ClassI"/>
</dbReference>
<dbReference type="HAMAP" id="MF_01929">
    <property type="entry name" value="PurE_classI"/>
    <property type="match status" value="1"/>
</dbReference>
<comment type="catalytic activity">
    <reaction evidence="3 4">
        <text>5-carboxyamino-1-(5-phospho-D-ribosyl)imidazole + H(+) = 5-amino-1-(5-phospho-D-ribosyl)imidazole-4-carboxylate</text>
        <dbReference type="Rhea" id="RHEA:13193"/>
        <dbReference type="ChEBI" id="CHEBI:15378"/>
        <dbReference type="ChEBI" id="CHEBI:58730"/>
        <dbReference type="ChEBI" id="CHEBI:77657"/>
        <dbReference type="EC" id="5.4.99.18"/>
    </reaction>
</comment>
<dbReference type="RefSeq" id="WP_326927894.1">
    <property type="nucleotide sequence ID" value="NZ_CP123443.1"/>
</dbReference>
<dbReference type="Proteomes" id="UP001228690">
    <property type="component" value="Chromosome"/>
</dbReference>
<dbReference type="EC" id="5.4.99.18" evidence="3 4"/>
<dbReference type="NCBIfam" id="TIGR01162">
    <property type="entry name" value="purE"/>
    <property type="match status" value="1"/>
</dbReference>
<name>A0ABY8MII6_9SPIO</name>
<evidence type="ECO:0000313" key="6">
    <source>
        <dbReference type="EMBL" id="WGK69708.1"/>
    </source>
</evidence>
<keyword evidence="7" id="KW-1185">Reference proteome</keyword>
<dbReference type="InterPro" id="IPR024694">
    <property type="entry name" value="PurE_prokaryotes"/>
</dbReference>
<dbReference type="PANTHER" id="PTHR23046">
    <property type="entry name" value="PHOSPHORIBOSYLAMINOIMIDAZOLE CARBOXYLASE CATALYTIC SUBUNIT"/>
    <property type="match status" value="1"/>
</dbReference>
<comment type="function">
    <text evidence="3 4">Catalyzes the conversion of N5-carboxyaminoimidazole ribonucleotide (N5-CAIR) to 4-carboxy-5-aminoimidazole ribonucleotide (CAIR).</text>
</comment>
<comment type="pathway">
    <text evidence="3 4">Purine metabolism; IMP biosynthesis via de novo pathway; 5-amino-1-(5-phospho-D-ribosyl)imidazole-4-carboxylate from 5-amino-1-(5-phospho-D-ribosyl)imidazole (N5-CAIR route): step 2/2.</text>
</comment>
<dbReference type="SMART" id="SM01001">
    <property type="entry name" value="AIRC"/>
    <property type="match status" value="1"/>
</dbReference>